<name>Q7MNB4_VIBVY</name>
<dbReference type="STRING" id="672.VV93_v1c19650"/>
<dbReference type="KEGG" id="vvy:VV0803"/>
<evidence type="ECO:0008006" key="3">
    <source>
        <dbReference type="Google" id="ProtNLM"/>
    </source>
</evidence>
<reference evidence="1 2" key="1">
    <citation type="journal article" date="2003" name="Genome Res.">
        <title>Comparative genome analysis of Vibrio vulnificus, a marine pathogen.</title>
        <authorList>
            <person name="Chen C.Y."/>
            <person name="Wu K.M."/>
            <person name="Chang Y.C."/>
            <person name="Chang C.H."/>
            <person name="Tsai H.C."/>
            <person name="Liao T.L."/>
            <person name="Liu Y.M."/>
            <person name="Chen H.J."/>
            <person name="Shen A.B."/>
            <person name="Li J.C."/>
            <person name="Su T.L."/>
            <person name="Shao C.P."/>
            <person name="Lee C.T."/>
            <person name="Hor L.I."/>
            <person name="Tsai S.F."/>
        </authorList>
    </citation>
    <scope>NUCLEOTIDE SEQUENCE [LARGE SCALE GENOMIC DNA]</scope>
    <source>
        <strain evidence="1 2">YJ016</strain>
    </source>
</reference>
<dbReference type="AlphaFoldDB" id="Q7MNB4"/>
<evidence type="ECO:0000313" key="2">
    <source>
        <dbReference type="Proteomes" id="UP000002675"/>
    </source>
</evidence>
<protein>
    <recommendedName>
        <fullName evidence="3">WYL domain-containing protein</fullName>
    </recommendedName>
</protein>
<dbReference type="EMBL" id="BA000037">
    <property type="protein sequence ID" value="BAC93567.1"/>
    <property type="molecule type" value="Genomic_DNA"/>
</dbReference>
<organism evidence="1 2">
    <name type="scientific">Vibrio vulnificus (strain YJ016)</name>
    <dbReference type="NCBI Taxonomy" id="196600"/>
    <lineage>
        <taxon>Bacteria</taxon>
        <taxon>Pseudomonadati</taxon>
        <taxon>Pseudomonadota</taxon>
        <taxon>Gammaproteobacteria</taxon>
        <taxon>Vibrionales</taxon>
        <taxon>Vibrionaceae</taxon>
        <taxon>Vibrio</taxon>
    </lineage>
</organism>
<dbReference type="eggNOG" id="COG2378">
    <property type="taxonomic scope" value="Bacteria"/>
</dbReference>
<proteinExistence type="predicted"/>
<gene>
    <name evidence="1" type="ordered locus">VV0803</name>
</gene>
<dbReference type="HOGENOM" id="CLU_041141_0_2_6"/>
<dbReference type="Proteomes" id="UP000002675">
    <property type="component" value="Chromosome I"/>
</dbReference>
<accession>Q7MNB4</accession>
<evidence type="ECO:0000313" key="1">
    <source>
        <dbReference type="EMBL" id="BAC93567.1"/>
    </source>
</evidence>
<sequence length="239" mass="27466">MCLKFGGPMSISTNRRSAEHLELIFEIYSLIPTIRKITARELQLTLSDKGITRSKRTIQRGLDCLLTYFDVEQDATSKPYGYRRTANSKLALGPREHMIFLWAEAYLKTLLPRSYHLMVDSAFAPFSTLSTKRKLIDIRQPVASCIKETSSMVFETLCTAVFYQREVRLSLINLPQSLYINPLGFIVDQGHLYLAYQYQNIFHAVLIDEVLSAYLTTFAYHYPNNFSLSNIPLSKKELT</sequence>